<proteinExistence type="predicted"/>
<accession>A0ABX3GRN7</accession>
<evidence type="ECO:0000313" key="2">
    <source>
        <dbReference type="Proteomes" id="UP000187412"/>
    </source>
</evidence>
<gene>
    <name evidence="1" type="ORF">BSK56_32935</name>
</gene>
<evidence type="ECO:0000313" key="1">
    <source>
        <dbReference type="EMBL" id="OMD35473.1"/>
    </source>
</evidence>
<comment type="caution">
    <text evidence="1">The sequence shown here is derived from an EMBL/GenBank/DDBJ whole genome shotgun (WGS) entry which is preliminary data.</text>
</comment>
<dbReference type="Proteomes" id="UP000187412">
    <property type="component" value="Unassembled WGS sequence"/>
</dbReference>
<reference evidence="1 2" key="1">
    <citation type="submission" date="2016-10" db="EMBL/GenBank/DDBJ databases">
        <title>Paenibacillus species isolates.</title>
        <authorList>
            <person name="Beno S.M."/>
        </authorList>
    </citation>
    <scope>NUCLEOTIDE SEQUENCE [LARGE SCALE GENOMIC DNA]</scope>
    <source>
        <strain evidence="1 2">FSL H7-0744</strain>
    </source>
</reference>
<dbReference type="InterPro" id="IPR028958">
    <property type="entry name" value="Imm42"/>
</dbReference>
<keyword evidence="2" id="KW-1185">Reference proteome</keyword>
<dbReference type="Pfam" id="PF15593">
    <property type="entry name" value="Imm42"/>
    <property type="match status" value="1"/>
</dbReference>
<dbReference type="RefSeq" id="WP_076114565.1">
    <property type="nucleotide sequence ID" value="NZ_MPTB01000093.1"/>
</dbReference>
<organism evidence="1 2">
    <name type="scientific">Paenibacillus borealis</name>
    <dbReference type="NCBI Taxonomy" id="160799"/>
    <lineage>
        <taxon>Bacteria</taxon>
        <taxon>Bacillati</taxon>
        <taxon>Bacillota</taxon>
        <taxon>Bacilli</taxon>
        <taxon>Bacillales</taxon>
        <taxon>Paenibacillaceae</taxon>
        <taxon>Paenibacillus</taxon>
    </lineage>
</organism>
<protein>
    <submittedName>
        <fullName evidence="1">Uncharacterized protein</fullName>
    </submittedName>
</protein>
<dbReference type="EMBL" id="MPTB01000093">
    <property type="protein sequence ID" value="OMD35473.1"/>
    <property type="molecule type" value="Genomic_DNA"/>
</dbReference>
<name>A0ABX3GRN7_PAEBO</name>
<sequence length="172" mass="20187">MLIGDSNKFAIQFDLNADYGGFWMFGKFCYWINGIRIGDYESGTSLRDVLFSLESLVKDNSNRSNEKLFNLDAKECFNRLNEALYGDSNQYDSISIEESWARFNVCPLLDIFNDSKIFLVEYKGSARFLIRNLNSVKKTDDILEYIVQVREFETELYKTYELLSEIYENEIK</sequence>